<keyword evidence="2" id="KW-1185">Reference proteome</keyword>
<name>A0ACB8EWM3_9SAUR</name>
<evidence type="ECO:0000313" key="1">
    <source>
        <dbReference type="EMBL" id="KAH7997182.1"/>
    </source>
</evidence>
<organism evidence="1 2">
    <name type="scientific">Sphaerodactylus townsendi</name>
    <dbReference type="NCBI Taxonomy" id="933632"/>
    <lineage>
        <taxon>Eukaryota</taxon>
        <taxon>Metazoa</taxon>
        <taxon>Chordata</taxon>
        <taxon>Craniata</taxon>
        <taxon>Vertebrata</taxon>
        <taxon>Euteleostomi</taxon>
        <taxon>Lepidosauria</taxon>
        <taxon>Squamata</taxon>
        <taxon>Bifurcata</taxon>
        <taxon>Gekkota</taxon>
        <taxon>Sphaerodactylidae</taxon>
        <taxon>Sphaerodactylus</taxon>
    </lineage>
</organism>
<reference evidence="1" key="1">
    <citation type="submission" date="2021-08" db="EMBL/GenBank/DDBJ databases">
        <title>The first chromosome-level gecko genome reveals the dynamic sex chromosomes of Neotropical dwarf geckos (Sphaerodactylidae: Sphaerodactylus).</title>
        <authorList>
            <person name="Pinto B.J."/>
            <person name="Keating S.E."/>
            <person name="Gamble T."/>
        </authorList>
    </citation>
    <scope>NUCLEOTIDE SEQUENCE</scope>
    <source>
        <strain evidence="1">TG3544</strain>
    </source>
</reference>
<protein>
    <submittedName>
        <fullName evidence="1">Uncharacterized protein</fullName>
    </submittedName>
</protein>
<proteinExistence type="predicted"/>
<evidence type="ECO:0000313" key="2">
    <source>
        <dbReference type="Proteomes" id="UP000827872"/>
    </source>
</evidence>
<sequence length="311" mass="35434">MKALASVSKIIEECNSEVGRMRHMEELIHIASKIEFDKLKAVPIISQSRQLLKRGELLEVVHRGTIFGNKPKLVPIYLFLFNDLLLITQRKSSERFVVLDYAHRSLVQAQGCGETPAINSSENSFYLTLLENHQGRSIDRLCRAPTQSDMHRWMGAFPCHESQPNGKQETIYEDWDCPQVQCVEAYVAVQADELSLEPTDIVNVLRKTNEGWYEGLRLADGKKGWFPSRYVQEITNEHVRRRNLRERYRVLQAARQLQLIRNSIGKGGKRQSSISNSTALHMELRMALLSPRTSPDSLDAASCGKDLSAQE</sequence>
<dbReference type="Proteomes" id="UP000827872">
    <property type="component" value="Linkage Group LG15"/>
</dbReference>
<gene>
    <name evidence="1" type="ORF">K3G42_013861</name>
</gene>
<dbReference type="EMBL" id="CM037628">
    <property type="protein sequence ID" value="KAH7997182.1"/>
    <property type="molecule type" value="Genomic_DNA"/>
</dbReference>
<comment type="caution">
    <text evidence="1">The sequence shown here is derived from an EMBL/GenBank/DDBJ whole genome shotgun (WGS) entry which is preliminary data.</text>
</comment>
<accession>A0ACB8EWM3</accession>